<dbReference type="GeneID" id="40077420"/>
<dbReference type="Proteomes" id="UP000226460">
    <property type="component" value="Segment"/>
</dbReference>
<feature type="compositionally biased region" description="Polar residues" evidence="1">
    <location>
        <begin position="121"/>
        <end position="139"/>
    </location>
</feature>
<feature type="region of interest" description="Disordered" evidence="1">
    <location>
        <begin position="116"/>
        <end position="139"/>
    </location>
</feature>
<protein>
    <submittedName>
        <fullName evidence="2">Tail tube protein</fullName>
    </submittedName>
</protein>
<dbReference type="RefSeq" id="YP_009601575.1">
    <property type="nucleotide sequence ID" value="NC_041931.1"/>
</dbReference>
<reference evidence="2 3" key="1">
    <citation type="submission" date="2015-11" db="EMBL/GenBank/DDBJ databases">
        <authorList>
            <person name="Gant O."/>
            <person name="Schneider V.M."/>
            <person name="Bowman C.A."/>
            <person name="Russell D.A."/>
            <person name="Pope W.H."/>
            <person name="Jacobs-Sera D."/>
            <person name="Hendrix R.W."/>
            <person name="Hatfull G.F."/>
        </authorList>
    </citation>
    <scope>NUCLEOTIDE SEQUENCE [LARGE SCALE GENOMIC DNA]</scope>
</reference>
<accession>A0A0U4JLV7</accession>
<keyword evidence="3" id="KW-1185">Reference proteome</keyword>
<dbReference type="OrthoDB" id="13850at10239"/>
<feature type="compositionally biased region" description="Basic and acidic residues" evidence="1">
    <location>
        <begin position="36"/>
        <end position="48"/>
    </location>
</feature>
<organism evidence="2 3">
    <name type="scientific">Arthrobacter phage Jawnski</name>
    <dbReference type="NCBI Taxonomy" id="1772327"/>
    <lineage>
        <taxon>Viruses</taxon>
        <taxon>Duplodnaviria</taxon>
        <taxon>Heunggongvirae</taxon>
        <taxon>Uroviricota</taxon>
        <taxon>Caudoviricetes</taxon>
        <taxon>Berryhillviridae</taxon>
        <taxon>Jawnskivirus</taxon>
        <taxon>Jawnskivirus jawnski</taxon>
        <taxon>Marthavirus jawnski</taxon>
    </lineage>
</organism>
<gene>
    <name evidence="2" type="primary">15</name>
    <name evidence="2" type="ORF">JAWNSKI_15</name>
</gene>
<dbReference type="EMBL" id="KU160651">
    <property type="protein sequence ID" value="ALY09345.1"/>
    <property type="molecule type" value="Genomic_DNA"/>
</dbReference>
<name>A0A0U4JLV7_9CAUD</name>
<evidence type="ECO:0000313" key="2">
    <source>
        <dbReference type="EMBL" id="ALY09345.1"/>
    </source>
</evidence>
<feature type="region of interest" description="Disordered" evidence="1">
    <location>
        <begin position="34"/>
        <end position="53"/>
    </location>
</feature>
<dbReference type="KEGG" id="vg:40077420"/>
<proteinExistence type="predicted"/>
<evidence type="ECO:0000313" key="3">
    <source>
        <dbReference type="Proteomes" id="UP000226460"/>
    </source>
</evidence>
<sequence length="139" mass="14981">MGNGTLKATKRQYIVSIAGIPGNWRTFSGAAASSETTKDWDGGADRPDIMGGPVEYDDIEVLRTVSPTLDEEWIARLRKRVGKDTFTITKQPTDRDGIKVGRPTVYPDCLLKGMQEPDTDAASSDASEVTLTFATSGPA</sequence>
<evidence type="ECO:0000256" key="1">
    <source>
        <dbReference type="SAM" id="MobiDB-lite"/>
    </source>
</evidence>